<keyword evidence="3" id="KW-1185">Reference proteome</keyword>
<evidence type="ECO:0000256" key="1">
    <source>
        <dbReference type="SAM" id="MobiDB-lite"/>
    </source>
</evidence>
<name>A0AAV6XUR8_9LAMI</name>
<evidence type="ECO:0000313" key="2">
    <source>
        <dbReference type="EMBL" id="KAG8382868.1"/>
    </source>
</evidence>
<organism evidence="2 3">
    <name type="scientific">Buddleja alternifolia</name>
    <dbReference type="NCBI Taxonomy" id="168488"/>
    <lineage>
        <taxon>Eukaryota</taxon>
        <taxon>Viridiplantae</taxon>
        <taxon>Streptophyta</taxon>
        <taxon>Embryophyta</taxon>
        <taxon>Tracheophyta</taxon>
        <taxon>Spermatophyta</taxon>
        <taxon>Magnoliopsida</taxon>
        <taxon>eudicotyledons</taxon>
        <taxon>Gunneridae</taxon>
        <taxon>Pentapetalae</taxon>
        <taxon>asterids</taxon>
        <taxon>lamiids</taxon>
        <taxon>Lamiales</taxon>
        <taxon>Scrophulariaceae</taxon>
        <taxon>Buddlejeae</taxon>
        <taxon>Buddleja</taxon>
    </lineage>
</organism>
<dbReference type="PANTHER" id="PTHR36757:SF1">
    <property type="entry name" value="GENOME ASSEMBLY, CHROMOSOME: A04"/>
    <property type="match status" value="1"/>
</dbReference>
<dbReference type="EMBL" id="WHWC01000005">
    <property type="protein sequence ID" value="KAG8382868.1"/>
    <property type="molecule type" value="Genomic_DNA"/>
</dbReference>
<evidence type="ECO:0000313" key="3">
    <source>
        <dbReference type="Proteomes" id="UP000826271"/>
    </source>
</evidence>
<reference evidence="2" key="1">
    <citation type="submission" date="2019-10" db="EMBL/GenBank/DDBJ databases">
        <authorList>
            <person name="Zhang R."/>
            <person name="Pan Y."/>
            <person name="Wang J."/>
            <person name="Ma R."/>
            <person name="Yu S."/>
        </authorList>
    </citation>
    <scope>NUCLEOTIDE SEQUENCE</scope>
    <source>
        <strain evidence="2">LA-IB0</strain>
        <tissue evidence="2">Leaf</tissue>
    </source>
</reference>
<protein>
    <submittedName>
        <fullName evidence="2">Uncharacterized protein</fullName>
    </submittedName>
</protein>
<accession>A0AAV6XUR8</accession>
<sequence length="295" mass="33625">MAVDVCSEISSPRISFSHDLKELDFVPIENHKLHLNPTIDFDFFVSQNFPQQISSADELFADGKILPVEIKKIIPPKQTHKSEPQKKRLIEFLSTENDEFENPSPKPFWQFRRSSSVNCENARSNNGGLLRSLHFLTRSNSTGSALNPKPSPKVLQKQNSLKEASIRRESSSGSSLNQYYPYNNNLAKKPILKKSTSRSYGNGVRINPVLNIPPTYIAKESKIQDRWSQALLPKPYYTGKGEADQEWDDALAEYLRAQDPVGRKKVKINVTMEELRKFSDPYKKASGRIRTNRSQ</sequence>
<dbReference type="Proteomes" id="UP000826271">
    <property type="component" value="Unassembled WGS sequence"/>
</dbReference>
<dbReference type="PANTHER" id="PTHR36757">
    <property type="entry name" value="BNAANNG22500D PROTEIN"/>
    <property type="match status" value="1"/>
</dbReference>
<feature type="region of interest" description="Disordered" evidence="1">
    <location>
        <begin position="140"/>
        <end position="177"/>
    </location>
</feature>
<proteinExistence type="predicted"/>
<dbReference type="AlphaFoldDB" id="A0AAV6XUR8"/>
<comment type="caution">
    <text evidence="2">The sequence shown here is derived from an EMBL/GenBank/DDBJ whole genome shotgun (WGS) entry which is preliminary data.</text>
</comment>
<gene>
    <name evidence="2" type="ORF">BUALT_Bualt05G0124000</name>
</gene>